<dbReference type="KEGG" id="nall:PP769_07380"/>
<sequence>MFGLGAMEILIILVIAFLLFGPKELPEIGKQVGRAVKGFKETTEDLRQSVEPEINMITQEFKSVEQDLESSIKEAEAEIKGATEQATESGGSKMG</sequence>
<dbReference type="InterPro" id="IPR006312">
    <property type="entry name" value="TatA/E"/>
</dbReference>
<dbReference type="PRINTS" id="PR01506">
    <property type="entry name" value="TATBPROTEIN"/>
</dbReference>
<keyword evidence="5 9" id="KW-1133">Transmembrane helix</keyword>
<evidence type="ECO:0000256" key="4">
    <source>
        <dbReference type="ARBA" id="ARBA00022927"/>
    </source>
</evidence>
<dbReference type="GO" id="GO:0033281">
    <property type="term" value="C:TAT protein transport complex"/>
    <property type="evidence" value="ECO:0007669"/>
    <property type="project" value="UniProtKB-UniRule"/>
</dbReference>
<evidence type="ECO:0000256" key="1">
    <source>
        <dbReference type="ARBA" id="ARBA00004167"/>
    </source>
</evidence>
<comment type="function">
    <text evidence="9">Part of the twin-arginine translocation (Tat) system that transports large folded proteins containing a characteristic twin-arginine motif in their signal peptide across membranes. TatA could form the protein-conducting channel of the Tat system.</text>
</comment>
<evidence type="ECO:0000256" key="9">
    <source>
        <dbReference type="HAMAP-Rule" id="MF_00236"/>
    </source>
</evidence>
<feature type="coiled-coil region" evidence="10">
    <location>
        <begin position="58"/>
        <end position="85"/>
    </location>
</feature>
<evidence type="ECO:0000256" key="8">
    <source>
        <dbReference type="ARBA" id="ARBA00025340"/>
    </source>
</evidence>
<keyword evidence="4 9" id="KW-0653">Protein transport</keyword>
<protein>
    <recommendedName>
        <fullName evidence="9">Sec-independent protein translocase protein TatA</fullName>
    </recommendedName>
</protein>
<dbReference type="Gene3D" id="1.20.5.3310">
    <property type="match status" value="1"/>
</dbReference>
<organism evidence="11 12">
    <name type="scientific">Candidatus Nitrospira allomarina</name>
    <dbReference type="NCBI Taxonomy" id="3020900"/>
    <lineage>
        <taxon>Bacteria</taxon>
        <taxon>Pseudomonadati</taxon>
        <taxon>Nitrospirota</taxon>
        <taxon>Nitrospiria</taxon>
        <taxon>Nitrospirales</taxon>
        <taxon>Nitrospiraceae</taxon>
        <taxon>Nitrospira</taxon>
    </lineage>
</organism>
<dbReference type="GO" id="GO:0008320">
    <property type="term" value="F:protein transmembrane transporter activity"/>
    <property type="evidence" value="ECO:0007669"/>
    <property type="project" value="UniProtKB-UniRule"/>
</dbReference>
<dbReference type="PANTHER" id="PTHR33162">
    <property type="entry name" value="SEC-INDEPENDENT PROTEIN TRANSLOCASE PROTEIN TATA, CHLOROPLASTIC"/>
    <property type="match status" value="1"/>
</dbReference>
<evidence type="ECO:0000256" key="2">
    <source>
        <dbReference type="ARBA" id="ARBA00022448"/>
    </source>
</evidence>
<dbReference type="PANTHER" id="PTHR33162:SF1">
    <property type="entry name" value="SEC-INDEPENDENT PROTEIN TRANSLOCASE PROTEIN TATA, CHLOROPLASTIC"/>
    <property type="match status" value="1"/>
</dbReference>
<evidence type="ECO:0000256" key="3">
    <source>
        <dbReference type="ARBA" id="ARBA00022692"/>
    </source>
</evidence>
<dbReference type="RefSeq" id="WP_376753403.1">
    <property type="nucleotide sequence ID" value="NZ_CP116967.1"/>
</dbReference>
<dbReference type="NCBIfam" id="TIGR01411">
    <property type="entry name" value="tatAE"/>
    <property type="match status" value="1"/>
</dbReference>
<keyword evidence="9" id="KW-1003">Cell membrane</keyword>
<dbReference type="Proteomes" id="UP001302719">
    <property type="component" value="Chromosome"/>
</dbReference>
<reference evidence="11 12" key="1">
    <citation type="submission" date="2023-01" db="EMBL/GenBank/DDBJ databases">
        <title>Cultivation and genomic characterization of new, ubiquitous marine nitrite-oxidizing bacteria from the Nitrospirales.</title>
        <authorList>
            <person name="Mueller A.J."/>
            <person name="Daebeler A."/>
            <person name="Herbold C.W."/>
            <person name="Kirkegaard R.H."/>
            <person name="Daims H."/>
        </authorList>
    </citation>
    <scope>NUCLEOTIDE SEQUENCE [LARGE SCALE GENOMIC DNA]</scope>
    <source>
        <strain evidence="11 12">VA</strain>
    </source>
</reference>
<evidence type="ECO:0000256" key="6">
    <source>
        <dbReference type="ARBA" id="ARBA00023010"/>
    </source>
</evidence>
<dbReference type="HAMAP" id="MF_00236">
    <property type="entry name" value="TatA_E"/>
    <property type="match status" value="1"/>
</dbReference>
<evidence type="ECO:0000313" key="12">
    <source>
        <dbReference type="Proteomes" id="UP001302719"/>
    </source>
</evidence>
<dbReference type="EMBL" id="CP116967">
    <property type="protein sequence ID" value="WNM59570.1"/>
    <property type="molecule type" value="Genomic_DNA"/>
</dbReference>
<dbReference type="GO" id="GO:0043953">
    <property type="term" value="P:protein transport by the Tat complex"/>
    <property type="evidence" value="ECO:0007669"/>
    <property type="project" value="UniProtKB-UniRule"/>
</dbReference>
<dbReference type="InterPro" id="IPR003369">
    <property type="entry name" value="TatA/B/E"/>
</dbReference>
<comment type="subcellular location">
    <subcellularLocation>
        <location evidence="9">Cell membrane</location>
        <topology evidence="9">Single-pass membrane protein</topology>
    </subcellularLocation>
    <subcellularLocation>
        <location evidence="1">Membrane</location>
        <topology evidence="1">Single-pass membrane protein</topology>
    </subcellularLocation>
</comment>
<comment type="function">
    <text evidence="8">Part of the twin-arginine translocation (Tat) system that transports large folded proteins containing a characteristic twin-arginine motif in their signal peptide across the thylakoid membrane. Involved in delta pH-dependent protein transport required for chloroplast development, especially thylakoid membrane formation. TATC and TATB mediate precursor recognition, whereas TATA facilitates translocation.</text>
</comment>
<keyword evidence="7 9" id="KW-0472">Membrane</keyword>
<evidence type="ECO:0000256" key="7">
    <source>
        <dbReference type="ARBA" id="ARBA00023136"/>
    </source>
</evidence>
<name>A0AA96GGC6_9BACT</name>
<comment type="subunit">
    <text evidence="9">Forms a complex with TatC.</text>
</comment>
<keyword evidence="2 9" id="KW-0813">Transport</keyword>
<evidence type="ECO:0000256" key="5">
    <source>
        <dbReference type="ARBA" id="ARBA00022989"/>
    </source>
</evidence>
<accession>A0AA96GGC6</accession>
<dbReference type="GO" id="GO:0006886">
    <property type="term" value="P:intracellular protein transport"/>
    <property type="evidence" value="ECO:0007669"/>
    <property type="project" value="UniProtKB-ARBA"/>
</dbReference>
<keyword evidence="6 9" id="KW-0811">Translocation</keyword>
<keyword evidence="12" id="KW-1185">Reference proteome</keyword>
<comment type="similarity">
    <text evidence="9">Belongs to the TatA/E family.</text>
</comment>
<proteinExistence type="inferred from homology"/>
<evidence type="ECO:0000313" key="11">
    <source>
        <dbReference type="EMBL" id="WNM59570.1"/>
    </source>
</evidence>
<dbReference type="Pfam" id="PF02416">
    <property type="entry name" value="TatA_B_E"/>
    <property type="match status" value="1"/>
</dbReference>
<keyword evidence="10" id="KW-0175">Coiled coil</keyword>
<keyword evidence="3 9" id="KW-0812">Transmembrane</keyword>
<dbReference type="AlphaFoldDB" id="A0AA96GGC6"/>
<evidence type="ECO:0000256" key="10">
    <source>
        <dbReference type="SAM" id="Coils"/>
    </source>
</evidence>
<gene>
    <name evidence="9" type="primary">tatA</name>
    <name evidence="11" type="ORF">PP769_07380</name>
</gene>